<dbReference type="AlphaFoldDB" id="A0A1M5AN54"/>
<evidence type="ECO:0000313" key="1">
    <source>
        <dbReference type="EMBL" id="SHF31554.1"/>
    </source>
</evidence>
<evidence type="ECO:0000313" key="2">
    <source>
        <dbReference type="Proteomes" id="UP000184476"/>
    </source>
</evidence>
<dbReference type="RefSeq" id="WP_073157321.1">
    <property type="nucleotide sequence ID" value="NZ_FQVL01000015.1"/>
</dbReference>
<proteinExistence type="predicted"/>
<dbReference type="Proteomes" id="UP000184476">
    <property type="component" value="Unassembled WGS sequence"/>
</dbReference>
<name>A0A1M5AN54_9BACL</name>
<gene>
    <name evidence="1" type="ORF">SAMN05444392_1153</name>
</gene>
<organism evidence="1 2">
    <name type="scientific">Seinonella peptonophila</name>
    <dbReference type="NCBI Taxonomy" id="112248"/>
    <lineage>
        <taxon>Bacteria</taxon>
        <taxon>Bacillati</taxon>
        <taxon>Bacillota</taxon>
        <taxon>Bacilli</taxon>
        <taxon>Bacillales</taxon>
        <taxon>Thermoactinomycetaceae</taxon>
        <taxon>Seinonella</taxon>
    </lineage>
</organism>
<dbReference type="OrthoDB" id="2988879at2"/>
<sequence length="142" mass="17390">MNIHFSSPHQYLFFHYHIKHLLVIWKKELRKDIYIVQDDNEESITVKYPGETYRERVLQEIEAVFFQTLEMDQELFQVHLVATFPYQNQLIGIYQDAKDSQKQPFLFAIVDEELQELTDQEYEQAWHIALQEFPEYFRLEER</sequence>
<accession>A0A1M5AN54</accession>
<protein>
    <submittedName>
        <fullName evidence="1">Uncharacterized protein</fullName>
    </submittedName>
</protein>
<keyword evidence="2" id="KW-1185">Reference proteome</keyword>
<reference evidence="1 2" key="1">
    <citation type="submission" date="2016-11" db="EMBL/GenBank/DDBJ databases">
        <authorList>
            <person name="Jaros S."/>
            <person name="Januszkiewicz K."/>
            <person name="Wedrychowicz H."/>
        </authorList>
    </citation>
    <scope>NUCLEOTIDE SEQUENCE [LARGE SCALE GENOMIC DNA]</scope>
    <source>
        <strain evidence="1 2">DSM 44666</strain>
    </source>
</reference>
<dbReference type="EMBL" id="FQVL01000015">
    <property type="protein sequence ID" value="SHF31554.1"/>
    <property type="molecule type" value="Genomic_DNA"/>
</dbReference>